<sequence length="74" mass="8407">MGLIAFIIRVPGWALSTTLGPLWHRCRIPARFALSSHCLPQLCAWTFDSHWSWRLYRLVAPTGPICTVVLDCVQ</sequence>
<comment type="caution">
    <text evidence="2">The sequence shown here is derived from an EMBL/GenBank/DDBJ whole genome shotgun (WGS) entry which is preliminary data.</text>
</comment>
<dbReference type="EMBL" id="QXFX01001309">
    <property type="protein sequence ID" value="KAE9092661.1"/>
    <property type="molecule type" value="Genomic_DNA"/>
</dbReference>
<dbReference type="AlphaFoldDB" id="A0A6G0KN32"/>
<protein>
    <recommendedName>
        <fullName evidence="6">Secreted protein</fullName>
    </recommendedName>
</protein>
<organism evidence="2 5">
    <name type="scientific">Phytophthora fragariae</name>
    <dbReference type="NCBI Taxonomy" id="53985"/>
    <lineage>
        <taxon>Eukaryota</taxon>
        <taxon>Sar</taxon>
        <taxon>Stramenopiles</taxon>
        <taxon>Oomycota</taxon>
        <taxon>Peronosporomycetes</taxon>
        <taxon>Peronosporales</taxon>
        <taxon>Peronosporaceae</taxon>
        <taxon>Phytophthora</taxon>
    </lineage>
</organism>
<keyword evidence="1" id="KW-0732">Signal</keyword>
<accession>A0A6G0KN32</accession>
<feature type="signal peptide" evidence="1">
    <location>
        <begin position="1"/>
        <end position="16"/>
    </location>
</feature>
<evidence type="ECO:0000313" key="4">
    <source>
        <dbReference type="Proteomes" id="UP000476176"/>
    </source>
</evidence>
<dbReference type="EMBL" id="QXGC01001810">
    <property type="protein sequence ID" value="KAE9195653.1"/>
    <property type="molecule type" value="Genomic_DNA"/>
</dbReference>
<evidence type="ECO:0008006" key="6">
    <source>
        <dbReference type="Google" id="ProtNLM"/>
    </source>
</evidence>
<dbReference type="Proteomes" id="UP000488956">
    <property type="component" value="Unassembled WGS sequence"/>
</dbReference>
<evidence type="ECO:0000313" key="2">
    <source>
        <dbReference type="EMBL" id="KAE9092661.1"/>
    </source>
</evidence>
<proteinExistence type="predicted"/>
<evidence type="ECO:0000313" key="5">
    <source>
        <dbReference type="Proteomes" id="UP000488956"/>
    </source>
</evidence>
<evidence type="ECO:0000256" key="1">
    <source>
        <dbReference type="SAM" id="SignalP"/>
    </source>
</evidence>
<dbReference type="Proteomes" id="UP000476176">
    <property type="component" value="Unassembled WGS sequence"/>
</dbReference>
<reference evidence="4 5" key="1">
    <citation type="submission" date="2018-09" db="EMBL/GenBank/DDBJ databases">
        <title>Genomic investigation of the strawberry pathogen Phytophthora fragariae indicates pathogenicity is determined by transcriptional variation in three key races.</title>
        <authorList>
            <person name="Adams T.M."/>
            <person name="Armitage A.D."/>
            <person name="Sobczyk M.K."/>
            <person name="Bates H.J."/>
            <person name="Dunwell J.M."/>
            <person name="Nellist C.F."/>
            <person name="Harrison R.J."/>
        </authorList>
    </citation>
    <scope>NUCLEOTIDE SEQUENCE [LARGE SCALE GENOMIC DNA]</scope>
    <source>
        <strain evidence="3 4">BC-23</strain>
        <strain evidence="2 5">ONT-3</strain>
    </source>
</reference>
<gene>
    <name evidence="3" type="ORF">PF004_g20373</name>
    <name evidence="2" type="ORF">PF010_g17770</name>
</gene>
<evidence type="ECO:0000313" key="3">
    <source>
        <dbReference type="EMBL" id="KAE9195653.1"/>
    </source>
</evidence>
<name>A0A6G0KN32_9STRA</name>
<feature type="chain" id="PRO_5036174065" description="Secreted protein" evidence="1">
    <location>
        <begin position="17"/>
        <end position="74"/>
    </location>
</feature>